<dbReference type="InterPro" id="IPR015424">
    <property type="entry name" value="PyrdxlP-dep_Trfase"/>
</dbReference>
<gene>
    <name evidence="6" type="ORF">MF646_04055</name>
</gene>
<dbReference type="GO" id="GO:0030170">
    <property type="term" value="F:pyridoxal phosphate binding"/>
    <property type="evidence" value="ECO:0007669"/>
    <property type="project" value="InterPro"/>
</dbReference>
<dbReference type="Pfam" id="PF00202">
    <property type="entry name" value="Aminotran_3"/>
    <property type="match status" value="1"/>
</dbReference>
<organism evidence="6 7">
    <name type="scientific">Halalkalibacter alkaliphilus</name>
    <dbReference type="NCBI Taxonomy" id="2917993"/>
    <lineage>
        <taxon>Bacteria</taxon>
        <taxon>Bacillati</taxon>
        <taxon>Bacillota</taxon>
        <taxon>Bacilli</taxon>
        <taxon>Bacillales</taxon>
        <taxon>Bacillaceae</taxon>
        <taxon>Halalkalibacter</taxon>
    </lineage>
</organism>
<dbReference type="PANTHER" id="PTHR11986">
    <property type="entry name" value="AMINOTRANSFERASE CLASS III"/>
    <property type="match status" value="1"/>
</dbReference>
<evidence type="ECO:0000256" key="4">
    <source>
        <dbReference type="ARBA" id="ARBA00022898"/>
    </source>
</evidence>
<evidence type="ECO:0000256" key="2">
    <source>
        <dbReference type="ARBA" id="ARBA00022576"/>
    </source>
</evidence>
<dbReference type="PROSITE" id="PS00600">
    <property type="entry name" value="AA_TRANSFER_CLASS_3"/>
    <property type="match status" value="1"/>
</dbReference>
<dbReference type="InterPro" id="IPR049704">
    <property type="entry name" value="Aminotrans_3_PPA_site"/>
</dbReference>
<dbReference type="EMBL" id="JAKRYL010000003">
    <property type="protein sequence ID" value="MCL7746287.1"/>
    <property type="molecule type" value="Genomic_DNA"/>
</dbReference>
<dbReference type="PIRSF" id="PIRSF000521">
    <property type="entry name" value="Transaminase_4ab_Lys_Orn"/>
    <property type="match status" value="1"/>
</dbReference>
<dbReference type="AlphaFoldDB" id="A0A9X1ZZ39"/>
<dbReference type="NCBIfam" id="NF002325">
    <property type="entry name" value="PRK01278.1"/>
    <property type="match status" value="1"/>
</dbReference>
<dbReference type="RefSeq" id="WP_250095212.1">
    <property type="nucleotide sequence ID" value="NZ_JAKRYL010000003.1"/>
</dbReference>
<dbReference type="Gene3D" id="3.90.1150.10">
    <property type="entry name" value="Aspartate Aminotransferase, domain 1"/>
    <property type="match status" value="1"/>
</dbReference>
<keyword evidence="3 6" id="KW-0808">Transferase</keyword>
<dbReference type="Gene3D" id="3.40.640.10">
    <property type="entry name" value="Type I PLP-dependent aspartate aminotransferase-like (Major domain)"/>
    <property type="match status" value="1"/>
</dbReference>
<keyword evidence="2 6" id="KW-0032">Aminotransferase</keyword>
<name>A0A9X1ZZ39_9BACI</name>
<dbReference type="GO" id="GO:0042802">
    <property type="term" value="F:identical protein binding"/>
    <property type="evidence" value="ECO:0007669"/>
    <property type="project" value="TreeGrafter"/>
</dbReference>
<dbReference type="PANTHER" id="PTHR11986:SF79">
    <property type="entry name" value="ACETYLORNITHINE AMINOTRANSFERASE, MITOCHONDRIAL"/>
    <property type="match status" value="1"/>
</dbReference>
<dbReference type="GO" id="GO:0003992">
    <property type="term" value="F:N2-acetyl-L-ornithine:2-oxoglutarate 5-aminotransferase activity"/>
    <property type="evidence" value="ECO:0007669"/>
    <property type="project" value="UniProtKB-EC"/>
</dbReference>
<dbReference type="SUPFAM" id="SSF53383">
    <property type="entry name" value="PLP-dependent transferases"/>
    <property type="match status" value="1"/>
</dbReference>
<evidence type="ECO:0000256" key="5">
    <source>
        <dbReference type="RuleBase" id="RU003560"/>
    </source>
</evidence>
<reference evidence="6" key="1">
    <citation type="submission" date="2022-02" db="EMBL/GenBank/DDBJ databases">
        <title>Halalkalibacter sp. nov. isolated from Lonar Lake, India.</title>
        <authorList>
            <person name="Joshi A."/>
            <person name="Thite S."/>
            <person name="Lodha T."/>
        </authorList>
    </citation>
    <scope>NUCLEOTIDE SEQUENCE</scope>
    <source>
        <strain evidence="6">MEB205</strain>
    </source>
</reference>
<dbReference type="InterPro" id="IPR015422">
    <property type="entry name" value="PyrdxlP-dep_Trfase_small"/>
</dbReference>
<protein>
    <submittedName>
        <fullName evidence="6">Acetylornithine transaminase</fullName>
        <ecNumber evidence="6">2.6.1.11</ecNumber>
    </submittedName>
</protein>
<comment type="similarity">
    <text evidence="5">Belongs to the class-III pyridoxal-phosphate-dependent aminotransferase family.</text>
</comment>
<dbReference type="InterPro" id="IPR015421">
    <property type="entry name" value="PyrdxlP-dep_Trfase_major"/>
</dbReference>
<evidence type="ECO:0000313" key="7">
    <source>
        <dbReference type="Proteomes" id="UP001139150"/>
    </source>
</evidence>
<comment type="caution">
    <text evidence="6">The sequence shown here is derived from an EMBL/GenBank/DDBJ whole genome shotgun (WGS) entry which is preliminary data.</text>
</comment>
<comment type="cofactor">
    <cofactor evidence="1">
        <name>pyridoxal 5'-phosphate</name>
        <dbReference type="ChEBI" id="CHEBI:597326"/>
    </cofactor>
</comment>
<dbReference type="CDD" id="cd00610">
    <property type="entry name" value="OAT_like"/>
    <property type="match status" value="1"/>
</dbReference>
<dbReference type="InterPro" id="IPR050103">
    <property type="entry name" value="Class-III_PLP-dep_AT"/>
</dbReference>
<dbReference type="FunFam" id="3.40.640.10:FF:000004">
    <property type="entry name" value="Acetylornithine aminotransferase"/>
    <property type="match status" value="1"/>
</dbReference>
<keyword evidence="7" id="KW-1185">Reference proteome</keyword>
<proteinExistence type="inferred from homology"/>
<evidence type="ECO:0000313" key="6">
    <source>
        <dbReference type="EMBL" id="MCL7746287.1"/>
    </source>
</evidence>
<dbReference type="EC" id="2.6.1.11" evidence="6"/>
<accession>A0A9X1ZZ39</accession>
<evidence type="ECO:0000256" key="1">
    <source>
        <dbReference type="ARBA" id="ARBA00001933"/>
    </source>
</evidence>
<keyword evidence="4 5" id="KW-0663">Pyridoxal phosphate</keyword>
<dbReference type="Proteomes" id="UP001139150">
    <property type="component" value="Unassembled WGS sequence"/>
</dbReference>
<dbReference type="InterPro" id="IPR005814">
    <property type="entry name" value="Aminotrans_3"/>
</dbReference>
<evidence type="ECO:0000256" key="3">
    <source>
        <dbReference type="ARBA" id="ARBA00022679"/>
    </source>
</evidence>
<sequence length="407" mass="44869">MSNWIERDKQVIMATYGRLPIVINRGEGNYLYDEDGKKYLDLFTGLAVNILGHSHPEVTKALTSQASKFLHISNYFYNKPAITLAEKMLAHSIKGKVFFSNSGAEATEAALKFVHKWSKDQEEERNGVVVLKKSFHGRTLGALKLTRQAGVYQDFPVTDTPVYEVEPHNVNALKDIFEVNKPAAIIVEPILGSGGIVTLEKEYLQEISRLCKKYGVLCCMDEIQTGVGRTGQFFAYQHAGIEPDVILFAKGIGGGLPLGGIIVAERYAHLFKPGDHGTTFGPSPLSAALGNAVIDVLMEKGQLEKGNRVASELHELVTKLQEQFPSVISSVRGKGMMLGIVMNLEASSVKEIQRQLLEEGLMVDVTQQTIIRLLPPLTLTSEEVVLFIKAFEEKLQNVLKVDSNVIS</sequence>